<accession>A0AAW0UFW3</accession>
<comment type="caution">
    <text evidence="2">The sequence shown here is derived from an EMBL/GenBank/DDBJ whole genome shotgun (WGS) entry which is preliminary data.</text>
</comment>
<reference evidence="2 3" key="1">
    <citation type="submission" date="2023-03" db="EMBL/GenBank/DDBJ databases">
        <title>High-quality genome of Scylla paramamosain provides insights in environmental adaptation.</title>
        <authorList>
            <person name="Zhang L."/>
        </authorList>
    </citation>
    <scope>NUCLEOTIDE SEQUENCE [LARGE SCALE GENOMIC DNA]</scope>
    <source>
        <strain evidence="2">LZ_2023a</strain>
        <tissue evidence="2">Muscle</tissue>
    </source>
</reference>
<feature type="signal peptide" evidence="1">
    <location>
        <begin position="1"/>
        <end position="15"/>
    </location>
</feature>
<keyword evidence="1" id="KW-0732">Signal</keyword>
<keyword evidence="3" id="KW-1185">Reference proteome</keyword>
<feature type="chain" id="PRO_5043788403" description="Cuticle protein" evidence="1">
    <location>
        <begin position="16"/>
        <end position="207"/>
    </location>
</feature>
<sequence>MQLFVLLTLVGAACAAALPAEAPAPVEEAPAPAEAPVPVEDTEEVAQAKADFDEAFKAAAAAAEAGEVPEVIIPEGAPSPVEDTPEVAAAKAEFQAAYDAAASAAEAAPDFDLDGTHSTYTGFLSTVDGRLSPFYTNTFPLGAYGLHAPIVAPSAPVAPIVYNNLGLGAVYGYPGVFGFPYGYPGHLALAPAAEAEEPAEEVAVEEA</sequence>
<evidence type="ECO:0000256" key="1">
    <source>
        <dbReference type="SAM" id="SignalP"/>
    </source>
</evidence>
<evidence type="ECO:0000313" key="3">
    <source>
        <dbReference type="Proteomes" id="UP001487740"/>
    </source>
</evidence>
<evidence type="ECO:0000313" key="2">
    <source>
        <dbReference type="EMBL" id="KAK8397582.1"/>
    </source>
</evidence>
<name>A0AAW0UFW3_SCYPA</name>
<proteinExistence type="predicted"/>
<dbReference type="Proteomes" id="UP001487740">
    <property type="component" value="Unassembled WGS sequence"/>
</dbReference>
<dbReference type="EMBL" id="JARAKH010000013">
    <property type="protein sequence ID" value="KAK8397582.1"/>
    <property type="molecule type" value="Genomic_DNA"/>
</dbReference>
<protein>
    <recommendedName>
        <fullName evidence="4">Cuticle protein</fullName>
    </recommendedName>
</protein>
<gene>
    <name evidence="2" type="ORF">O3P69_004389</name>
</gene>
<dbReference type="AlphaFoldDB" id="A0AAW0UFW3"/>
<organism evidence="2 3">
    <name type="scientific">Scylla paramamosain</name>
    <name type="common">Mud crab</name>
    <dbReference type="NCBI Taxonomy" id="85552"/>
    <lineage>
        <taxon>Eukaryota</taxon>
        <taxon>Metazoa</taxon>
        <taxon>Ecdysozoa</taxon>
        <taxon>Arthropoda</taxon>
        <taxon>Crustacea</taxon>
        <taxon>Multicrustacea</taxon>
        <taxon>Malacostraca</taxon>
        <taxon>Eumalacostraca</taxon>
        <taxon>Eucarida</taxon>
        <taxon>Decapoda</taxon>
        <taxon>Pleocyemata</taxon>
        <taxon>Brachyura</taxon>
        <taxon>Eubrachyura</taxon>
        <taxon>Portunoidea</taxon>
        <taxon>Portunidae</taxon>
        <taxon>Portuninae</taxon>
        <taxon>Scylla</taxon>
    </lineage>
</organism>
<evidence type="ECO:0008006" key="4">
    <source>
        <dbReference type="Google" id="ProtNLM"/>
    </source>
</evidence>